<dbReference type="GO" id="GO:0016973">
    <property type="term" value="P:poly(A)+ mRNA export from nucleus"/>
    <property type="evidence" value="ECO:0007669"/>
    <property type="project" value="TreeGrafter"/>
</dbReference>
<feature type="region of interest" description="Disordered" evidence="4">
    <location>
        <begin position="1"/>
        <end position="126"/>
    </location>
</feature>
<comment type="similarity">
    <text evidence="2">Belongs to the IWS1 family.</text>
</comment>
<dbReference type="STRING" id="745531.A0A0C3SB51"/>
<dbReference type="AlphaFoldDB" id="A0A0C3SB51"/>
<dbReference type="Gene3D" id="1.20.930.10">
    <property type="entry name" value="Conserved domain common to transcription factors TFIIS, elongin A, CRSP70"/>
    <property type="match status" value="1"/>
</dbReference>
<organism evidence="6 7">
    <name type="scientific">Phlebiopsis gigantea (strain 11061_1 CR5-6)</name>
    <name type="common">White-rot fungus</name>
    <name type="synonym">Peniophora gigantea</name>
    <dbReference type="NCBI Taxonomy" id="745531"/>
    <lineage>
        <taxon>Eukaryota</taxon>
        <taxon>Fungi</taxon>
        <taxon>Dikarya</taxon>
        <taxon>Basidiomycota</taxon>
        <taxon>Agaricomycotina</taxon>
        <taxon>Agaricomycetes</taxon>
        <taxon>Polyporales</taxon>
        <taxon>Phanerochaetaceae</taxon>
        <taxon>Phlebiopsis</taxon>
    </lineage>
</organism>
<reference evidence="6 7" key="1">
    <citation type="journal article" date="2014" name="PLoS Genet.">
        <title>Analysis of the Phlebiopsis gigantea genome, transcriptome and secretome provides insight into its pioneer colonization strategies of wood.</title>
        <authorList>
            <person name="Hori C."/>
            <person name="Ishida T."/>
            <person name="Igarashi K."/>
            <person name="Samejima M."/>
            <person name="Suzuki H."/>
            <person name="Master E."/>
            <person name="Ferreira P."/>
            <person name="Ruiz-Duenas F.J."/>
            <person name="Held B."/>
            <person name="Canessa P."/>
            <person name="Larrondo L.F."/>
            <person name="Schmoll M."/>
            <person name="Druzhinina I.S."/>
            <person name="Kubicek C.P."/>
            <person name="Gaskell J.A."/>
            <person name="Kersten P."/>
            <person name="St John F."/>
            <person name="Glasner J."/>
            <person name="Sabat G."/>
            <person name="Splinter BonDurant S."/>
            <person name="Syed K."/>
            <person name="Yadav J."/>
            <person name="Mgbeahuruike A.C."/>
            <person name="Kovalchuk A."/>
            <person name="Asiegbu F.O."/>
            <person name="Lackner G."/>
            <person name="Hoffmeister D."/>
            <person name="Rencoret J."/>
            <person name="Gutierrez A."/>
            <person name="Sun H."/>
            <person name="Lindquist E."/>
            <person name="Barry K."/>
            <person name="Riley R."/>
            <person name="Grigoriev I.V."/>
            <person name="Henrissat B."/>
            <person name="Kues U."/>
            <person name="Berka R.M."/>
            <person name="Martinez A.T."/>
            <person name="Covert S.F."/>
            <person name="Blanchette R.A."/>
            <person name="Cullen D."/>
        </authorList>
    </citation>
    <scope>NUCLEOTIDE SEQUENCE [LARGE SCALE GENOMIC DNA]</scope>
    <source>
        <strain evidence="6 7">11061_1 CR5-6</strain>
    </source>
</reference>
<feature type="domain" description="TFIIS N-terminal" evidence="5">
    <location>
        <begin position="187"/>
        <end position="265"/>
    </location>
</feature>
<dbReference type="Pfam" id="PF08711">
    <property type="entry name" value="Med26"/>
    <property type="match status" value="1"/>
</dbReference>
<dbReference type="PANTHER" id="PTHR46010">
    <property type="entry name" value="PROTEIN IWS1 HOMOLOG"/>
    <property type="match status" value="1"/>
</dbReference>
<dbReference type="InterPro" id="IPR035441">
    <property type="entry name" value="TFIIS/LEDGF_dom_sf"/>
</dbReference>
<evidence type="ECO:0000259" key="5">
    <source>
        <dbReference type="PROSITE" id="PS51319"/>
    </source>
</evidence>
<dbReference type="PROSITE" id="PS51319">
    <property type="entry name" value="TFIIS_N"/>
    <property type="match status" value="1"/>
</dbReference>
<gene>
    <name evidence="6" type="ORF">PHLGIDRAFT_105395</name>
</gene>
<dbReference type="InterPro" id="IPR051037">
    <property type="entry name" value="RNAPII_TF_IWS1"/>
</dbReference>
<feature type="compositionally biased region" description="Basic and acidic residues" evidence="4">
    <location>
        <begin position="61"/>
        <end position="71"/>
    </location>
</feature>
<name>A0A0C3SB51_PHLG1</name>
<evidence type="ECO:0000256" key="4">
    <source>
        <dbReference type="SAM" id="MobiDB-lite"/>
    </source>
</evidence>
<evidence type="ECO:0000313" key="7">
    <source>
        <dbReference type="Proteomes" id="UP000053257"/>
    </source>
</evidence>
<protein>
    <recommendedName>
        <fullName evidence="5">TFIIS N-terminal domain-containing protein</fullName>
    </recommendedName>
</protein>
<dbReference type="PANTHER" id="PTHR46010:SF1">
    <property type="entry name" value="PROTEIN IWS1 HOMOLOG"/>
    <property type="match status" value="1"/>
</dbReference>
<keyword evidence="3" id="KW-0539">Nucleus</keyword>
<sequence length="362" mass="41247">MADPAEDLEREIFGSDSDLSEEEFELPNRKRRSPPEDESSGGSADESSQKRATKPKRAKRRKEDGEGEGRAQRKRKRKPQREEIDLSQLPPEQASKVRLDMQLEAILKPKKASRPKKKKNDEEFLDRAADEDVSRLRESMLHAAALDEQSNRDHMPATAKLKLLPQVMDVLRKTSHSQAITDNNLMEGVRKWLEPLPDKSLPALDIQKEFFPALKKMEFIDKDVLKESKLGRVVVFYTKSKKVIPDIARIAGELVSQWSRPIIKRSASYRDRTITTIDVARGERGHGGERLNTILARAKESDKNRVRKNAVAIPTRELGSYTVAPSMNAGIMKDNKSVDVDIDRRKRNAERLRLLTRKVTAK</sequence>
<evidence type="ECO:0000256" key="2">
    <source>
        <dbReference type="ARBA" id="ARBA00037992"/>
    </source>
</evidence>
<evidence type="ECO:0000256" key="1">
    <source>
        <dbReference type="ARBA" id="ARBA00037349"/>
    </source>
</evidence>
<feature type="compositionally biased region" description="Basic residues" evidence="4">
    <location>
        <begin position="51"/>
        <end position="60"/>
    </location>
</feature>
<evidence type="ECO:0000313" key="6">
    <source>
        <dbReference type="EMBL" id="KIP07630.1"/>
    </source>
</evidence>
<comment type="subcellular location">
    <subcellularLocation>
        <location evidence="3">Nucleus</location>
    </subcellularLocation>
</comment>
<feature type="compositionally biased region" description="Basic residues" evidence="4">
    <location>
        <begin position="108"/>
        <end position="118"/>
    </location>
</feature>
<dbReference type="EMBL" id="KN840493">
    <property type="protein sequence ID" value="KIP07630.1"/>
    <property type="molecule type" value="Genomic_DNA"/>
</dbReference>
<dbReference type="Proteomes" id="UP000053257">
    <property type="component" value="Unassembled WGS sequence"/>
</dbReference>
<evidence type="ECO:0000256" key="3">
    <source>
        <dbReference type="PROSITE-ProRule" id="PRU00649"/>
    </source>
</evidence>
<comment type="function">
    <text evidence="1">Transcription factor involved in RNA polymerase II transcription regulation. May function in both SPT15/TBP post-recruitment and recruitment steps of transcription.</text>
</comment>
<keyword evidence="7" id="KW-1185">Reference proteome</keyword>
<accession>A0A0C3SB51</accession>
<dbReference type="GO" id="GO:0005634">
    <property type="term" value="C:nucleus"/>
    <property type="evidence" value="ECO:0007669"/>
    <property type="project" value="UniProtKB-SubCell"/>
</dbReference>
<dbReference type="OrthoDB" id="21124at2759"/>
<proteinExistence type="inferred from homology"/>
<dbReference type="InterPro" id="IPR017923">
    <property type="entry name" value="TFIIS_N"/>
</dbReference>
<dbReference type="HOGENOM" id="CLU_045275_2_0_1"/>